<reference evidence="1 2" key="1">
    <citation type="submission" date="2017-09" db="EMBL/GenBank/DDBJ databases">
        <authorList>
            <person name="Varghese N."/>
            <person name="Submissions S."/>
        </authorList>
    </citation>
    <scope>NUCLEOTIDE SEQUENCE [LARGE SCALE GENOMIC DNA]</scope>
    <source>
        <strain evidence="1 2">OK806</strain>
    </source>
</reference>
<accession>A0A7Z7IHB1</accession>
<comment type="caution">
    <text evidence="1">The sequence shown here is derived from an EMBL/GenBank/DDBJ whole genome shotgun (WGS) entry which is preliminary data.</text>
</comment>
<protein>
    <submittedName>
        <fullName evidence="1">Uncharacterized protein</fullName>
    </submittedName>
</protein>
<sequence length="67" mass="7176">MTSAPVRCTLRRVSHIGAGRHASAFTTMKAITVTEAARSAVEESQHGLPDLEIPGLFLLVIAGEFQQ</sequence>
<dbReference type="AlphaFoldDB" id="A0A7Z7IHB1"/>
<name>A0A7Z7IHB1_9BURK</name>
<evidence type="ECO:0000313" key="1">
    <source>
        <dbReference type="EMBL" id="SOE89484.1"/>
    </source>
</evidence>
<gene>
    <name evidence="1" type="ORF">SAMN05446927_8028</name>
</gene>
<dbReference type="Proteomes" id="UP000219522">
    <property type="component" value="Unassembled WGS sequence"/>
</dbReference>
<dbReference type="EMBL" id="OCSU01000003">
    <property type="protein sequence ID" value="SOE89484.1"/>
    <property type="molecule type" value="Genomic_DNA"/>
</dbReference>
<organism evidence="1 2">
    <name type="scientific">Caballeronia arationis</name>
    <dbReference type="NCBI Taxonomy" id="1777142"/>
    <lineage>
        <taxon>Bacteria</taxon>
        <taxon>Pseudomonadati</taxon>
        <taxon>Pseudomonadota</taxon>
        <taxon>Betaproteobacteria</taxon>
        <taxon>Burkholderiales</taxon>
        <taxon>Burkholderiaceae</taxon>
        <taxon>Caballeronia</taxon>
    </lineage>
</organism>
<keyword evidence="2" id="KW-1185">Reference proteome</keyword>
<proteinExistence type="predicted"/>
<evidence type="ECO:0000313" key="2">
    <source>
        <dbReference type="Proteomes" id="UP000219522"/>
    </source>
</evidence>